<evidence type="ECO:0000313" key="5">
    <source>
        <dbReference type="EMBL" id="EGZ28376.1"/>
    </source>
</evidence>
<dbReference type="Gene3D" id="3.40.50.1820">
    <property type="entry name" value="alpha/beta hydrolase"/>
    <property type="match status" value="2"/>
</dbReference>
<feature type="transmembrane region" description="Helical" evidence="2">
    <location>
        <begin position="52"/>
        <end position="68"/>
    </location>
</feature>
<dbReference type="InterPro" id="IPR029058">
    <property type="entry name" value="AB_hydrolase_fold"/>
</dbReference>
<accession>G4YG33</accession>
<feature type="domain" description="AB hydrolase-1" evidence="4">
    <location>
        <begin position="453"/>
        <end position="714"/>
    </location>
</feature>
<protein>
    <recommendedName>
        <fullName evidence="3 4">AB hydrolase-1 domain-containing protein</fullName>
    </recommendedName>
</protein>
<dbReference type="InParanoid" id="G4YG33"/>
<name>G4YG33_PHYSP</name>
<evidence type="ECO:0000259" key="4">
    <source>
        <dbReference type="Pfam" id="PF12697"/>
    </source>
</evidence>
<gene>
    <name evidence="5" type="ORF">PHYSODRAFT_349130</name>
</gene>
<dbReference type="GO" id="GO:0052689">
    <property type="term" value="F:carboxylic ester hydrolase activity"/>
    <property type="evidence" value="ECO:0007669"/>
    <property type="project" value="TreeGrafter"/>
</dbReference>
<evidence type="ECO:0000256" key="2">
    <source>
        <dbReference type="SAM" id="Phobius"/>
    </source>
</evidence>
<evidence type="ECO:0000259" key="3">
    <source>
        <dbReference type="Pfam" id="PF00561"/>
    </source>
</evidence>
<keyword evidence="2" id="KW-0812">Transmembrane</keyword>
<feature type="domain" description="AB hydrolase-1" evidence="3">
    <location>
        <begin position="160"/>
        <end position="367"/>
    </location>
</feature>
<dbReference type="GeneID" id="20649030"/>
<dbReference type="PANTHER" id="PTHR42886">
    <property type="entry name" value="RE40534P-RELATED"/>
    <property type="match status" value="1"/>
</dbReference>
<dbReference type="EMBL" id="JH159151">
    <property type="protein sequence ID" value="EGZ28376.1"/>
    <property type="molecule type" value="Genomic_DNA"/>
</dbReference>
<dbReference type="KEGG" id="psoj:PHYSODRAFT_349130"/>
<organism evidence="5 6">
    <name type="scientific">Phytophthora sojae (strain P6497)</name>
    <name type="common">Soybean stem and root rot agent</name>
    <name type="synonym">Phytophthora megasperma f. sp. glycines</name>
    <dbReference type="NCBI Taxonomy" id="1094619"/>
    <lineage>
        <taxon>Eukaryota</taxon>
        <taxon>Sar</taxon>
        <taxon>Stramenopiles</taxon>
        <taxon>Oomycota</taxon>
        <taxon>Peronosporomycetes</taxon>
        <taxon>Peronosporales</taxon>
        <taxon>Peronosporaceae</taxon>
        <taxon>Phytophthora</taxon>
    </lineage>
</organism>
<dbReference type="AlphaFoldDB" id="G4YG33"/>
<dbReference type="Pfam" id="PF12697">
    <property type="entry name" value="Abhydrolase_6"/>
    <property type="match status" value="1"/>
</dbReference>
<dbReference type="RefSeq" id="XP_009515651.1">
    <property type="nucleotide sequence ID" value="XM_009517356.1"/>
</dbReference>
<keyword evidence="6" id="KW-1185">Reference proteome</keyword>
<dbReference type="Pfam" id="PF00561">
    <property type="entry name" value="Abhydrolase_1"/>
    <property type="match status" value="1"/>
</dbReference>
<dbReference type="GO" id="GO:0055088">
    <property type="term" value="P:lipid homeostasis"/>
    <property type="evidence" value="ECO:0007669"/>
    <property type="project" value="TreeGrafter"/>
</dbReference>
<feature type="transmembrane region" description="Helical" evidence="2">
    <location>
        <begin position="116"/>
        <end position="135"/>
    </location>
</feature>
<dbReference type="InterPro" id="IPR000073">
    <property type="entry name" value="AB_hydrolase_1"/>
</dbReference>
<evidence type="ECO:0000256" key="1">
    <source>
        <dbReference type="ARBA" id="ARBA00038097"/>
    </source>
</evidence>
<evidence type="ECO:0000313" key="6">
    <source>
        <dbReference type="Proteomes" id="UP000002640"/>
    </source>
</evidence>
<dbReference type="STRING" id="1094619.G4YG33"/>
<dbReference type="PANTHER" id="PTHR42886:SF29">
    <property type="entry name" value="PUMMELIG, ISOFORM A"/>
    <property type="match status" value="1"/>
</dbReference>
<dbReference type="GO" id="GO:0006654">
    <property type="term" value="P:phosphatidic acid biosynthetic process"/>
    <property type="evidence" value="ECO:0007669"/>
    <property type="project" value="TreeGrafter"/>
</dbReference>
<dbReference type="GO" id="GO:0042171">
    <property type="term" value="F:lysophosphatidic acid acyltransferase activity"/>
    <property type="evidence" value="ECO:0007669"/>
    <property type="project" value="TreeGrafter"/>
</dbReference>
<proteinExistence type="inferred from homology"/>
<keyword evidence="2" id="KW-0472">Membrane</keyword>
<reference evidence="5 6" key="1">
    <citation type="journal article" date="2006" name="Science">
        <title>Phytophthora genome sequences uncover evolutionary origins and mechanisms of pathogenesis.</title>
        <authorList>
            <person name="Tyler B.M."/>
            <person name="Tripathy S."/>
            <person name="Zhang X."/>
            <person name="Dehal P."/>
            <person name="Jiang R.H."/>
            <person name="Aerts A."/>
            <person name="Arredondo F.D."/>
            <person name="Baxter L."/>
            <person name="Bensasson D."/>
            <person name="Beynon J.L."/>
            <person name="Chapman J."/>
            <person name="Damasceno C.M."/>
            <person name="Dorrance A.E."/>
            <person name="Dou D."/>
            <person name="Dickerman A.W."/>
            <person name="Dubchak I.L."/>
            <person name="Garbelotto M."/>
            <person name="Gijzen M."/>
            <person name="Gordon S.G."/>
            <person name="Govers F."/>
            <person name="Grunwald N.J."/>
            <person name="Huang W."/>
            <person name="Ivors K.L."/>
            <person name="Jones R.W."/>
            <person name="Kamoun S."/>
            <person name="Krampis K."/>
            <person name="Lamour K.H."/>
            <person name="Lee M.K."/>
            <person name="McDonald W.H."/>
            <person name="Medina M."/>
            <person name="Meijer H.J."/>
            <person name="Nordberg E.K."/>
            <person name="Maclean D.J."/>
            <person name="Ospina-Giraldo M.D."/>
            <person name="Morris P.F."/>
            <person name="Phuntumart V."/>
            <person name="Putnam N.H."/>
            <person name="Rash S."/>
            <person name="Rose J.K."/>
            <person name="Sakihama Y."/>
            <person name="Salamov A.A."/>
            <person name="Savidor A."/>
            <person name="Scheuring C.F."/>
            <person name="Smith B.M."/>
            <person name="Sobral B.W."/>
            <person name="Terry A."/>
            <person name="Torto-Alalibo T.A."/>
            <person name="Win J."/>
            <person name="Xu Z."/>
            <person name="Zhang H."/>
            <person name="Grigoriev I.V."/>
            <person name="Rokhsar D.S."/>
            <person name="Boore J.L."/>
        </authorList>
    </citation>
    <scope>NUCLEOTIDE SEQUENCE [LARGE SCALE GENOMIC DNA]</scope>
    <source>
        <strain evidence="5 6">P6497</strain>
    </source>
</reference>
<comment type="similarity">
    <text evidence="1">Belongs to the peptidase S33 family. ABHD4/ABHD5 subfamily.</text>
</comment>
<keyword evidence="2" id="KW-1133">Transmembrane helix</keyword>
<dbReference type="Proteomes" id="UP000002640">
    <property type="component" value="Unassembled WGS sequence"/>
</dbReference>
<sequence>MAAQEPVKRPRLSAWKVLAVLSLLVLLTPVWIAYGCLGALLTLPSRTIAKTGLHFLAVLGLWLLFQVFLTDVEGGTDDKWTKLALAGWLVALLLAQRKLDQLLVFHLSQKPEERRMDIVGSMLLATFAIGAASLWRPSIDNFEDLSKHYDVWEYVNELMVEALEGWRKELKFDKFYLGGHSMGAMFATSYAVKYPGHVEHLALISPAGVGHPPTSKKLPLGLRVFRSIWNLRLTPMSVARYAGPFGPRLLRFSTSVRVGVMPETSCIRRGLIPQDALAAYWYNNWALEKSGEIAMHSHLLPGVFAKRPLCEMLTPESIEIPITFIYGGGPDWMSSSHGEKVAKAFEGKQTVEVLLVPGAGHQLFMDNAPAFNELLLAALLRYGAEAVLLAAGVATEGRLWHWVPASYSKLEEAERKILTRAIPTPFEMKKVAQLGTVVVPCSDEKKRVNAKNLVLIHGFAGGNAVWAMNLEKLSQHFNVYAVEWIGVGRSDRPDFNFKDYDSANDFIVGSFENWQKEMKLEQFDLCGHSMGHLVLASPAGMPHPPPPPDPSTEEGKIANRSWLRRMVFSAWENGVTPMSLARFVGPYGPKLVHNVVHRRASFMSEGSAMRDGRVDLTELAEYIYHNWALKPSGERAMTTHLAPGAHAIRPLVDQLLPEKVKMPLTFIYGEYDWMDYRHGQGIVERFQEKNRAAELYRVPNGGHQMFLENPDDFSRILIESLDK</sequence>
<dbReference type="SUPFAM" id="SSF53474">
    <property type="entry name" value="alpha/beta-Hydrolases"/>
    <property type="match status" value="2"/>
</dbReference>
<feature type="transmembrane region" description="Helical" evidence="2">
    <location>
        <begin position="17"/>
        <end position="40"/>
    </location>
</feature>
<dbReference type="OMA" id="ERAMTTH"/>